<evidence type="ECO:0000313" key="1">
    <source>
        <dbReference type="EMBL" id="MBM6704886.1"/>
    </source>
</evidence>
<organism evidence="1 2">
    <name type="scientific">Sutterella massiliensis</name>
    <dbReference type="NCBI Taxonomy" id="1816689"/>
    <lineage>
        <taxon>Bacteria</taxon>
        <taxon>Pseudomonadati</taxon>
        <taxon>Pseudomonadota</taxon>
        <taxon>Betaproteobacteria</taxon>
        <taxon>Burkholderiales</taxon>
        <taxon>Sutterellaceae</taxon>
        <taxon>Sutterella</taxon>
    </lineage>
</organism>
<keyword evidence="2" id="KW-1185">Reference proteome</keyword>
<proteinExistence type="predicted"/>
<dbReference type="Proteomes" id="UP000715095">
    <property type="component" value="Unassembled WGS sequence"/>
</dbReference>
<evidence type="ECO:0000313" key="2">
    <source>
        <dbReference type="Proteomes" id="UP000715095"/>
    </source>
</evidence>
<dbReference type="SUPFAM" id="SSF55008">
    <property type="entry name" value="HMA, heavy metal-associated domain"/>
    <property type="match status" value="1"/>
</dbReference>
<dbReference type="RefSeq" id="WP_205104326.1">
    <property type="nucleotide sequence ID" value="NZ_JACJJC010000024.1"/>
</dbReference>
<gene>
    <name evidence="1" type="ORF">H6A60_10395</name>
</gene>
<reference evidence="1 2" key="1">
    <citation type="journal article" date="2021" name="Sci. Rep.">
        <title>The distribution of antibiotic resistance genes in chicken gut microbiota commensals.</title>
        <authorList>
            <person name="Juricova H."/>
            <person name="Matiasovicova J."/>
            <person name="Kubasova T."/>
            <person name="Cejkova D."/>
            <person name="Rychlik I."/>
        </authorList>
    </citation>
    <scope>NUCLEOTIDE SEQUENCE [LARGE SCALE GENOMIC DNA]</scope>
    <source>
        <strain evidence="1 2">An829</strain>
    </source>
</reference>
<name>A0ABS2DU60_9BURK</name>
<dbReference type="Gene3D" id="3.30.70.100">
    <property type="match status" value="1"/>
</dbReference>
<dbReference type="EMBL" id="JACJJC010000024">
    <property type="protein sequence ID" value="MBM6704886.1"/>
    <property type="molecule type" value="Genomic_DNA"/>
</dbReference>
<dbReference type="CDD" id="cd00371">
    <property type="entry name" value="HMA"/>
    <property type="match status" value="1"/>
</dbReference>
<dbReference type="InterPro" id="IPR036163">
    <property type="entry name" value="HMA_dom_sf"/>
</dbReference>
<dbReference type="InterPro" id="IPR006121">
    <property type="entry name" value="HMA_dom"/>
</dbReference>
<sequence length="95" mass="10565">MYRTTLGVDGMMCGMCEAHVREAVLKALERNLIAAKKVTASKSNKTVVVLAERPIAEKLLRTAVEATGYETTHFRCESYVEKGFFARIGSFFSNN</sequence>
<accession>A0ABS2DU60</accession>
<comment type="caution">
    <text evidence="1">The sequence shown here is derived from an EMBL/GenBank/DDBJ whole genome shotgun (WGS) entry which is preliminary data.</text>
</comment>
<protein>
    <submittedName>
        <fullName evidence="1">Heavy-metal-associated domain-containing protein</fullName>
    </submittedName>
</protein>